<evidence type="ECO:0000313" key="1">
    <source>
        <dbReference type="EMBL" id="RIB24409.1"/>
    </source>
</evidence>
<protein>
    <submittedName>
        <fullName evidence="1">Uncharacterized protein</fullName>
    </submittedName>
</protein>
<dbReference type="EMBL" id="QKWP01000218">
    <property type="protein sequence ID" value="RIB24409.1"/>
    <property type="molecule type" value="Genomic_DNA"/>
</dbReference>
<gene>
    <name evidence="1" type="ORF">C2G38_1957977</name>
</gene>
<comment type="caution">
    <text evidence="1">The sequence shown here is derived from an EMBL/GenBank/DDBJ whole genome shotgun (WGS) entry which is preliminary data.</text>
</comment>
<proteinExistence type="predicted"/>
<evidence type="ECO:0000313" key="2">
    <source>
        <dbReference type="Proteomes" id="UP000266673"/>
    </source>
</evidence>
<dbReference type="AlphaFoldDB" id="A0A397VTU3"/>
<organism evidence="1 2">
    <name type="scientific">Gigaspora rosea</name>
    <dbReference type="NCBI Taxonomy" id="44941"/>
    <lineage>
        <taxon>Eukaryota</taxon>
        <taxon>Fungi</taxon>
        <taxon>Fungi incertae sedis</taxon>
        <taxon>Mucoromycota</taxon>
        <taxon>Glomeromycotina</taxon>
        <taxon>Glomeromycetes</taxon>
        <taxon>Diversisporales</taxon>
        <taxon>Gigasporaceae</taxon>
        <taxon>Gigaspora</taxon>
    </lineage>
</organism>
<dbReference type="OrthoDB" id="2357400at2759"/>
<reference evidence="1 2" key="1">
    <citation type="submission" date="2018-06" db="EMBL/GenBank/DDBJ databases">
        <title>Comparative genomics reveals the genomic features of Rhizophagus irregularis, R. cerebriforme, R. diaphanum and Gigaspora rosea, and their symbiotic lifestyle signature.</title>
        <authorList>
            <person name="Morin E."/>
            <person name="San Clemente H."/>
            <person name="Chen E.C.H."/>
            <person name="De La Providencia I."/>
            <person name="Hainaut M."/>
            <person name="Kuo A."/>
            <person name="Kohler A."/>
            <person name="Murat C."/>
            <person name="Tang N."/>
            <person name="Roy S."/>
            <person name="Loubradou J."/>
            <person name="Henrissat B."/>
            <person name="Grigoriev I.V."/>
            <person name="Corradi N."/>
            <person name="Roux C."/>
            <person name="Martin F.M."/>
        </authorList>
    </citation>
    <scope>NUCLEOTIDE SEQUENCE [LARGE SCALE GENOMIC DNA]</scope>
    <source>
        <strain evidence="1 2">DAOM 194757</strain>
    </source>
</reference>
<feature type="non-terminal residue" evidence="1">
    <location>
        <position position="1"/>
    </location>
</feature>
<keyword evidence="2" id="KW-1185">Reference proteome</keyword>
<name>A0A397VTU3_9GLOM</name>
<sequence>HCENIIQLVQIHFFVHPLIPTENCSKSSNLQEIWINCIKEQHNYCKDNDLAHIWAYLWNEWYQPER</sequence>
<dbReference type="Proteomes" id="UP000266673">
    <property type="component" value="Unassembled WGS sequence"/>
</dbReference>
<accession>A0A397VTU3</accession>